<gene>
    <name evidence="3" type="ORF">EQU50_07290</name>
</gene>
<dbReference type="Gene3D" id="3.90.550.20">
    <property type="match status" value="1"/>
</dbReference>
<feature type="chain" id="PRO_5020532228" description="Glycosyl transferase" evidence="2">
    <location>
        <begin position="30"/>
        <end position="396"/>
    </location>
</feature>
<dbReference type="PANTHER" id="PTHR32385:SF15">
    <property type="entry name" value="INOSITOL PHOSPHOCERAMIDE MANNOSYLTRANSFERASE 1"/>
    <property type="match status" value="1"/>
</dbReference>
<dbReference type="GO" id="GO:0016020">
    <property type="term" value="C:membrane"/>
    <property type="evidence" value="ECO:0007669"/>
    <property type="project" value="GOC"/>
</dbReference>
<keyword evidence="1" id="KW-0808">Transferase</keyword>
<proteinExistence type="predicted"/>
<dbReference type="InterPro" id="IPR007577">
    <property type="entry name" value="GlycoTrfase_DXD_sugar-bd_CS"/>
</dbReference>
<dbReference type="InterPro" id="IPR029044">
    <property type="entry name" value="Nucleotide-diphossugar_trans"/>
</dbReference>
<sequence>MTNCLKRKRVKILYLLCSMALLVGSTLEASDNPLDMYGNDHTGRNQSFVHPKFGPIFGINIFKLSNFAHDSDAKQNQWNPGSPYYRHCVLPQEGIDTHKAYQRMDELYRENHPDIACKYEVLMAKTEPKIPLITHSVWFTNPFQPRELKDQFLHWYQESCRMNSKDKGWRHILWVQDRNKLPHTTGWLEHRGVEIKEMYKELTDEEFCGLRPQVDHELSQSKFGRAADVFRAIVLYKYGGIYRDIDFEMTRPFTGLALAYDFFAGIEHAYSYPCNAMMGCRPGHPIISKLMEIMRRNLDSSKAPAYVQDSLQKHGDLLHTICATGPVALGVAVKTTILANGATEHGLPIYAQPDGHKDRNIIFPPEVFFNIKDGRSHASFGWHAFATTWLKDGSKG</sequence>
<dbReference type="GO" id="GO:0000030">
    <property type="term" value="F:mannosyltransferase activity"/>
    <property type="evidence" value="ECO:0007669"/>
    <property type="project" value="TreeGrafter"/>
</dbReference>
<dbReference type="GO" id="GO:0051999">
    <property type="term" value="P:mannosyl-inositol phosphorylceramide biosynthetic process"/>
    <property type="evidence" value="ECO:0007669"/>
    <property type="project" value="TreeGrafter"/>
</dbReference>
<dbReference type="Pfam" id="PF04488">
    <property type="entry name" value="Gly_transf_sug"/>
    <property type="match status" value="1"/>
</dbReference>
<feature type="signal peptide" evidence="2">
    <location>
        <begin position="1"/>
        <end position="29"/>
    </location>
</feature>
<dbReference type="RefSeq" id="WP_130154469.1">
    <property type="nucleotide sequence ID" value="NZ_SCFB01000015.1"/>
</dbReference>
<organism evidence="3 4">
    <name type="scientific">Candidatus Finniella inopinata</name>
    <dbReference type="NCBI Taxonomy" id="1696036"/>
    <lineage>
        <taxon>Bacteria</taxon>
        <taxon>Pseudomonadati</taxon>
        <taxon>Pseudomonadota</taxon>
        <taxon>Alphaproteobacteria</taxon>
        <taxon>Holosporales</taxon>
        <taxon>Candidatus Paracaedibacteraceae</taxon>
        <taxon>Candidatus Finniella</taxon>
    </lineage>
</organism>
<reference evidence="3 4" key="1">
    <citation type="submission" date="2018-10" db="EMBL/GenBank/DDBJ databases">
        <title>An updated phylogeny of the Alphaproteobacteria reveals that the parasitic Rickettsiales and Holosporales have independent origins.</title>
        <authorList>
            <person name="Munoz-Gomez S.A."/>
            <person name="Hess S."/>
            <person name="Burger G."/>
            <person name="Lang B.F."/>
            <person name="Susko E."/>
            <person name="Slamovits C.H."/>
            <person name="Roger A.J."/>
        </authorList>
    </citation>
    <scope>NUCLEOTIDE SEQUENCE [LARGE SCALE GENOMIC DNA]</scope>
    <source>
        <strain evidence="3">HOLO01</strain>
    </source>
</reference>
<evidence type="ECO:0000313" key="4">
    <source>
        <dbReference type="Proteomes" id="UP000293550"/>
    </source>
</evidence>
<evidence type="ECO:0000313" key="3">
    <source>
        <dbReference type="EMBL" id="RZI45329.1"/>
    </source>
</evidence>
<dbReference type="OrthoDB" id="146908at2"/>
<keyword evidence="2" id="KW-0732">Signal</keyword>
<comment type="caution">
    <text evidence="3">The sequence shown here is derived from an EMBL/GenBank/DDBJ whole genome shotgun (WGS) entry which is preliminary data.</text>
</comment>
<dbReference type="EMBL" id="SCFB01000015">
    <property type="protein sequence ID" value="RZI45329.1"/>
    <property type="molecule type" value="Genomic_DNA"/>
</dbReference>
<protein>
    <recommendedName>
        <fullName evidence="5">Glycosyl transferase</fullName>
    </recommendedName>
</protein>
<evidence type="ECO:0008006" key="5">
    <source>
        <dbReference type="Google" id="ProtNLM"/>
    </source>
</evidence>
<dbReference type="InterPro" id="IPR051706">
    <property type="entry name" value="Glycosyltransferase_domain"/>
</dbReference>
<dbReference type="AlphaFoldDB" id="A0A4Q7DGW2"/>
<keyword evidence="4" id="KW-1185">Reference proteome</keyword>
<dbReference type="Proteomes" id="UP000293550">
    <property type="component" value="Unassembled WGS sequence"/>
</dbReference>
<name>A0A4Q7DGW2_9PROT</name>
<evidence type="ECO:0000256" key="2">
    <source>
        <dbReference type="SAM" id="SignalP"/>
    </source>
</evidence>
<evidence type="ECO:0000256" key="1">
    <source>
        <dbReference type="ARBA" id="ARBA00022679"/>
    </source>
</evidence>
<accession>A0A4Q7DGW2</accession>
<dbReference type="SUPFAM" id="SSF53448">
    <property type="entry name" value="Nucleotide-diphospho-sugar transferases"/>
    <property type="match status" value="1"/>
</dbReference>
<dbReference type="PANTHER" id="PTHR32385">
    <property type="entry name" value="MANNOSYL PHOSPHORYLINOSITOL CERAMIDE SYNTHASE"/>
    <property type="match status" value="1"/>
</dbReference>